<dbReference type="GO" id="GO:0055037">
    <property type="term" value="C:recycling endosome"/>
    <property type="evidence" value="ECO:0007669"/>
    <property type="project" value="UniProtKB-SubCell"/>
</dbReference>
<dbReference type="GO" id="GO:0007032">
    <property type="term" value="P:endosome organization"/>
    <property type="evidence" value="ECO:0007669"/>
    <property type="project" value="UniProtKB-UniRule"/>
</dbReference>
<evidence type="ECO:0000259" key="3">
    <source>
        <dbReference type="PROSITE" id="PS50003"/>
    </source>
</evidence>
<dbReference type="PANTHER" id="PTHR22902">
    <property type="entry name" value="SESQUIPEDALIAN"/>
    <property type="match status" value="1"/>
</dbReference>
<dbReference type="InterPro" id="IPR045188">
    <property type="entry name" value="Boi1/Boi2-like"/>
</dbReference>
<dbReference type="Proteomes" id="UP000694388">
    <property type="component" value="Unplaced"/>
</dbReference>
<keyword evidence="1" id="KW-0597">Phosphoprotein</keyword>
<dbReference type="SMART" id="SM00233">
    <property type="entry name" value="PH"/>
    <property type="match status" value="1"/>
</dbReference>
<dbReference type="GO" id="GO:0005829">
    <property type="term" value="C:cytosol"/>
    <property type="evidence" value="ECO:0007669"/>
    <property type="project" value="GOC"/>
</dbReference>
<dbReference type="CDD" id="cd13288">
    <property type="entry name" value="PH_Ses"/>
    <property type="match status" value="1"/>
</dbReference>
<dbReference type="Gene3D" id="2.30.29.30">
    <property type="entry name" value="Pleckstrin-homology domain (PH domain)/Phosphotyrosine-binding domain (PTB)"/>
    <property type="match status" value="1"/>
</dbReference>
<keyword evidence="1" id="KW-0333">Golgi apparatus</keyword>
<dbReference type="GO" id="GO:0001881">
    <property type="term" value="P:receptor recycling"/>
    <property type="evidence" value="ECO:0007669"/>
    <property type="project" value="UniProtKB-UniRule"/>
</dbReference>
<comment type="similarity">
    <text evidence="1">Belongs to the sesquipedalian family.</text>
</comment>
<dbReference type="GO" id="GO:0030136">
    <property type="term" value="C:clathrin-coated vesicle"/>
    <property type="evidence" value="ECO:0007669"/>
    <property type="project" value="UniProtKB-SubCell"/>
</dbReference>
<feature type="region of interest" description="Disordered" evidence="2">
    <location>
        <begin position="152"/>
        <end position="209"/>
    </location>
</feature>
<dbReference type="GO" id="GO:0005769">
    <property type="term" value="C:early endosome"/>
    <property type="evidence" value="ECO:0007669"/>
    <property type="project" value="UniProtKB-SubCell"/>
</dbReference>
<reference evidence="4" key="1">
    <citation type="submission" date="2025-05" db="UniProtKB">
        <authorList>
            <consortium name="Ensembl"/>
        </authorList>
    </citation>
    <scope>IDENTIFICATION</scope>
</reference>
<comment type="subcellular location">
    <subcellularLocation>
        <location evidence="1">Early endosome</location>
    </subcellularLocation>
    <subcellularLocation>
        <location evidence="1">Recycling endosome</location>
    </subcellularLocation>
    <subcellularLocation>
        <location evidence="1">Golgi apparatus</location>
        <location evidence="1">trans-Golgi network</location>
    </subcellularLocation>
    <subcellularLocation>
        <location evidence="1">Cytoplasmic vesicle</location>
        <location evidence="1">Clathrin-coated vesicle</location>
    </subcellularLocation>
</comment>
<keyword evidence="1" id="KW-0968">Cytoplasmic vesicle</keyword>
<dbReference type="PROSITE" id="PS50003">
    <property type="entry name" value="PH_DOMAIN"/>
    <property type="match status" value="1"/>
</dbReference>
<comment type="function">
    <text evidence="1">Plays a role in endocytic trafficking. Required for receptor recycling from endosomes, both to the trans-Golgi network and the plasma membrane.</text>
</comment>
<dbReference type="GO" id="GO:0042147">
    <property type="term" value="P:retrograde transport, endosome to Golgi"/>
    <property type="evidence" value="ECO:0007669"/>
    <property type="project" value="UniProtKB-UniRule"/>
</dbReference>
<dbReference type="InterPro" id="IPR001849">
    <property type="entry name" value="PH_domain"/>
</dbReference>
<dbReference type="Ensembl" id="ENSEBUT00000005276.1">
    <property type="protein sequence ID" value="ENSEBUP00000004838.1"/>
    <property type="gene ID" value="ENSEBUG00000003352.1"/>
</dbReference>
<evidence type="ECO:0000256" key="2">
    <source>
        <dbReference type="SAM" id="MobiDB-lite"/>
    </source>
</evidence>
<feature type="compositionally biased region" description="Pro residues" evidence="2">
    <location>
        <begin position="184"/>
        <end position="195"/>
    </location>
</feature>
<dbReference type="Pfam" id="PF00169">
    <property type="entry name" value="PH"/>
    <property type="match status" value="1"/>
</dbReference>
<keyword evidence="5" id="KW-1185">Reference proteome</keyword>
<evidence type="ECO:0000256" key="1">
    <source>
        <dbReference type="RuleBase" id="RU369082"/>
    </source>
</evidence>
<feature type="compositionally biased region" description="Low complexity" evidence="2">
    <location>
        <begin position="196"/>
        <end position="206"/>
    </location>
</feature>
<feature type="domain" description="PH" evidence="3">
    <location>
        <begin position="17"/>
        <end position="114"/>
    </location>
</feature>
<dbReference type="GO" id="GO:0005802">
    <property type="term" value="C:trans-Golgi network"/>
    <property type="evidence" value="ECO:0007669"/>
    <property type="project" value="UniProtKB-UniRule"/>
</dbReference>
<name>A0A8C4NAG1_EPTBU</name>
<evidence type="ECO:0000313" key="4">
    <source>
        <dbReference type="Ensembl" id="ENSEBUP00000004816.1"/>
    </source>
</evidence>
<proteinExistence type="inferred from homology"/>
<organism evidence="4 5">
    <name type="scientific">Eptatretus burgeri</name>
    <name type="common">Inshore hagfish</name>
    <dbReference type="NCBI Taxonomy" id="7764"/>
    <lineage>
        <taxon>Eukaryota</taxon>
        <taxon>Metazoa</taxon>
        <taxon>Chordata</taxon>
        <taxon>Craniata</taxon>
        <taxon>Vertebrata</taxon>
        <taxon>Cyclostomata</taxon>
        <taxon>Myxini</taxon>
        <taxon>Myxiniformes</taxon>
        <taxon>Myxinidae</taxon>
        <taxon>Eptatretinae</taxon>
        <taxon>Eptatretus</taxon>
    </lineage>
</organism>
<dbReference type="AlphaFoldDB" id="A0A8C4NAG1"/>
<keyword evidence="1" id="KW-0967">Endosome</keyword>
<dbReference type="PANTHER" id="PTHR22902:SF53">
    <property type="entry name" value="INOSITOL PHOSPHATASE INTERACTING PROTEIN, ISOFORM A"/>
    <property type="match status" value="1"/>
</dbReference>
<dbReference type="SUPFAM" id="SSF50729">
    <property type="entry name" value="PH domain-like"/>
    <property type="match status" value="1"/>
</dbReference>
<dbReference type="InterPro" id="IPR011993">
    <property type="entry name" value="PH-like_dom_sf"/>
</dbReference>
<sequence length="269" mass="30220">MKLNKRTVAHFATCESHVDKEGTLLKRGEVNTAFQRRWFVLKGNMLFYFDSRDDREPAGLVVLEGCTVELSDAAPIEHAFALRFAGASARTYTLAAQSHGEMTTWMRAIASANFDYLHTLADELERQHRSLLSTRKPILALPRASLMPSSKFNGQCPLQPIPHSSHDSRLRSNTASTDSTIPSPRRPPPPIPPRPVTVARTRPETPASSTTFYMECNDGPGLASDLALSTFQELHAEYGATVQELRRQWRQVSTTRTDWTWQEGDLLHF</sequence>
<protein>
    <recommendedName>
        <fullName evidence="1">Sesquipedalian</fullName>
        <shortName evidence="1">Ses</shortName>
    </recommendedName>
    <alternativeName>
        <fullName evidence="1">PH domain-containing endocytic trafficking adaptor</fullName>
    </alternativeName>
</protein>
<dbReference type="GeneTree" id="ENSGT00940000162791"/>
<accession>A0A8C4NAG1</accession>
<evidence type="ECO:0000313" key="5">
    <source>
        <dbReference type="Proteomes" id="UP000694388"/>
    </source>
</evidence>
<dbReference type="Ensembl" id="ENSEBUT00000005254.1">
    <property type="protein sequence ID" value="ENSEBUP00000004816.1"/>
    <property type="gene ID" value="ENSEBUG00000003352.1"/>
</dbReference>